<feature type="compositionally biased region" description="Basic and acidic residues" evidence="1">
    <location>
        <begin position="143"/>
        <end position="162"/>
    </location>
</feature>
<comment type="caution">
    <text evidence="3">The sequence shown here is derived from an EMBL/GenBank/DDBJ whole genome shotgun (WGS) entry which is preliminary data.</text>
</comment>
<dbReference type="Proteomes" id="UP001194746">
    <property type="component" value="Unassembled WGS sequence"/>
</dbReference>
<reference evidence="3" key="2">
    <citation type="submission" date="2020-02" db="EMBL/GenBank/DDBJ databases">
        <authorList>
            <person name="Gilchrist C.L.M."/>
            <person name="Chooi Y.-H."/>
        </authorList>
    </citation>
    <scope>NUCLEOTIDE SEQUENCE</scope>
    <source>
        <strain evidence="3">MST-FP2251</strain>
    </source>
</reference>
<dbReference type="EMBL" id="VCAU01000028">
    <property type="protein sequence ID" value="KAF9890234.1"/>
    <property type="molecule type" value="Genomic_DNA"/>
</dbReference>
<accession>A0AAD4GU40</accession>
<dbReference type="AlphaFoldDB" id="A0AAD4GU40"/>
<feature type="region of interest" description="Disordered" evidence="1">
    <location>
        <begin position="118"/>
        <end position="179"/>
    </location>
</feature>
<name>A0AAD4GU40_ASPNN</name>
<evidence type="ECO:0000313" key="3">
    <source>
        <dbReference type="EMBL" id="KAF9890234.1"/>
    </source>
</evidence>
<reference evidence="3" key="1">
    <citation type="journal article" date="2019" name="Beilstein J. Org. Chem.">
        <title>Nanangenines: drimane sesquiterpenoids as the dominant metabolite cohort of a novel Australian fungus, Aspergillus nanangensis.</title>
        <authorList>
            <person name="Lacey H.J."/>
            <person name="Gilchrist C.L.M."/>
            <person name="Crombie A."/>
            <person name="Kalaitzis J.A."/>
            <person name="Vuong D."/>
            <person name="Rutledge P.J."/>
            <person name="Turner P."/>
            <person name="Pitt J.I."/>
            <person name="Lacey E."/>
            <person name="Chooi Y.H."/>
            <person name="Piggott A.M."/>
        </authorList>
    </citation>
    <scope>NUCLEOTIDE SEQUENCE</scope>
    <source>
        <strain evidence="3">MST-FP2251</strain>
    </source>
</reference>
<feature type="signal peptide" evidence="2">
    <location>
        <begin position="1"/>
        <end position="17"/>
    </location>
</feature>
<feature type="chain" id="PRO_5042096834" evidence="2">
    <location>
        <begin position="18"/>
        <end position="179"/>
    </location>
</feature>
<organism evidence="3 4">
    <name type="scientific">Aspergillus nanangensis</name>
    <dbReference type="NCBI Taxonomy" id="2582783"/>
    <lineage>
        <taxon>Eukaryota</taxon>
        <taxon>Fungi</taxon>
        <taxon>Dikarya</taxon>
        <taxon>Ascomycota</taxon>
        <taxon>Pezizomycotina</taxon>
        <taxon>Eurotiomycetes</taxon>
        <taxon>Eurotiomycetidae</taxon>
        <taxon>Eurotiales</taxon>
        <taxon>Aspergillaceae</taxon>
        <taxon>Aspergillus</taxon>
        <taxon>Aspergillus subgen. Circumdati</taxon>
    </lineage>
</organism>
<proteinExistence type="predicted"/>
<sequence>MRCIILLLFVLPPSTHCLGWIVSQVSPSGDLIERIDGDIPSDCIPNYVAEGQEIHSEGITTRFLVRFYEDDACQTELWTARYDGQLAAPGRTQSVRVVMQGWHSKKVAEAIAEKAAAAMAAMGEEEGVGEGGEEEEDGEEEEQHDREDGEDREQPDFRGEDEYRGEDEGPLNDPGVFSS</sequence>
<keyword evidence="4" id="KW-1185">Reference proteome</keyword>
<feature type="compositionally biased region" description="Acidic residues" evidence="1">
    <location>
        <begin position="123"/>
        <end position="142"/>
    </location>
</feature>
<protein>
    <submittedName>
        <fullName evidence="3">Uncharacterized protein</fullName>
    </submittedName>
</protein>
<evidence type="ECO:0000256" key="2">
    <source>
        <dbReference type="SAM" id="SignalP"/>
    </source>
</evidence>
<keyword evidence="2" id="KW-0732">Signal</keyword>
<gene>
    <name evidence="3" type="ORF">FE257_006146</name>
</gene>
<evidence type="ECO:0000313" key="4">
    <source>
        <dbReference type="Proteomes" id="UP001194746"/>
    </source>
</evidence>
<evidence type="ECO:0000256" key="1">
    <source>
        <dbReference type="SAM" id="MobiDB-lite"/>
    </source>
</evidence>